<evidence type="ECO:0000313" key="1">
    <source>
        <dbReference type="EMBL" id="CAB4167628.1"/>
    </source>
</evidence>
<dbReference type="EMBL" id="LR797534">
    <property type="protein sequence ID" value="CAB4223035.1"/>
    <property type="molecule type" value="Genomic_DNA"/>
</dbReference>
<evidence type="ECO:0000313" key="4">
    <source>
        <dbReference type="EMBL" id="CAB4223035.1"/>
    </source>
</evidence>
<evidence type="ECO:0000313" key="2">
    <source>
        <dbReference type="EMBL" id="CAB4171009.1"/>
    </source>
</evidence>
<sequence>MQIIFDGTIGVTLNNVILTGSTSGTATFSVTPTLGTDVLTFPTGTGTLISMEGGGVVPSTSGNVLTSNGTTWISAAPATTVTLTIANDTSTASNLYPVFASVPSGVTSYLYTASPKLLYKPSTGALQTPAIVLPGSTSGSVTVNAAAAAGSTVVTLPSINTAICTAVTKQTQLYTAFTTGGSGSAFTLTPTPAIGSYATGTRFFVIFHTAADSVSQPTINISGLGAKKLMYYSIYGIKSSVTPYVTPSGWMSDCIYDGTDFVMLDIPTITPQGNQTAIFGFGGNNVYVPAGCYGGAYNYIEMYNSTDTISNTGVTSGATATAGQARLGLAGASYGIDKAIFAYGTTNQSGGSSISNLVSNTGVTANNVTGVGTARWWLAASRYGFDKAIFGFGQTGGADASSVGLTNLISNTGVVANDTSGVGTARNGLACTSYGYDKAIFAYGKGVSGGAVGITNTVSNTGVVQGDVAVLGTARQYLAAAGYGMDKGIFAYGGTSGVYLSISNLVSNTGILATDTTGVGTGRQALGGSSYGSDKAVFGYGTVTFAYSISPYNLVSNTGVVAKDIAAAGDARWGKAGASFG</sequence>
<dbReference type="EMBL" id="LR796858">
    <property type="protein sequence ID" value="CAB4171009.1"/>
    <property type="molecule type" value="Genomic_DNA"/>
</dbReference>
<protein>
    <submittedName>
        <fullName evidence="1">Uncharacterized protein</fullName>
    </submittedName>
</protein>
<evidence type="ECO:0000313" key="3">
    <source>
        <dbReference type="EMBL" id="CAB4176333.1"/>
    </source>
</evidence>
<organism evidence="1">
    <name type="scientific">uncultured Caudovirales phage</name>
    <dbReference type="NCBI Taxonomy" id="2100421"/>
    <lineage>
        <taxon>Viruses</taxon>
        <taxon>Duplodnaviria</taxon>
        <taxon>Heunggongvirae</taxon>
        <taxon>Uroviricota</taxon>
        <taxon>Caudoviricetes</taxon>
        <taxon>Peduoviridae</taxon>
        <taxon>Maltschvirus</taxon>
        <taxon>Maltschvirus maltsch</taxon>
    </lineage>
</organism>
<dbReference type="EMBL" id="LR796815">
    <property type="protein sequence ID" value="CAB4167628.1"/>
    <property type="molecule type" value="Genomic_DNA"/>
</dbReference>
<dbReference type="EMBL" id="LR796944">
    <property type="protein sequence ID" value="CAB4176333.1"/>
    <property type="molecule type" value="Genomic_DNA"/>
</dbReference>
<proteinExistence type="predicted"/>
<reference evidence="1" key="1">
    <citation type="submission" date="2020-04" db="EMBL/GenBank/DDBJ databases">
        <authorList>
            <person name="Chiriac C."/>
            <person name="Salcher M."/>
            <person name="Ghai R."/>
            <person name="Kavagutti S V."/>
        </authorList>
    </citation>
    <scope>NUCLEOTIDE SEQUENCE</scope>
</reference>
<accession>A0A6J5PED2</accession>
<name>A0A6J5PED2_9CAUD</name>
<gene>
    <name evidence="4" type="ORF">UFOVP1666_78</name>
    <name evidence="1" type="ORF">UFOVP867_33</name>
    <name evidence="2" type="ORF">UFOVP913_165</name>
    <name evidence="3" type="ORF">UFOVP993_21</name>
</gene>